<evidence type="ECO:0000313" key="1">
    <source>
        <dbReference type="EMBL" id="NEW31803.1"/>
    </source>
</evidence>
<accession>A0A6P1CJF5</accession>
<comment type="caution">
    <text evidence="1">The sequence shown here is derived from an EMBL/GenBank/DDBJ whole genome shotgun (WGS) entry which is preliminary data.</text>
</comment>
<dbReference type="AlphaFoldDB" id="A0A6P1CJF5"/>
<gene>
    <name evidence="1" type="ORF">GV791_04405</name>
</gene>
<dbReference type="Proteomes" id="UP000471166">
    <property type="component" value="Unassembled WGS sequence"/>
</dbReference>
<organism evidence="1 2">
    <name type="scientific">Nocardia cyriacigeorgica</name>
    <dbReference type="NCBI Taxonomy" id="135487"/>
    <lineage>
        <taxon>Bacteria</taxon>
        <taxon>Bacillati</taxon>
        <taxon>Actinomycetota</taxon>
        <taxon>Actinomycetes</taxon>
        <taxon>Mycobacteriales</taxon>
        <taxon>Nocardiaceae</taxon>
        <taxon>Nocardia</taxon>
    </lineage>
</organism>
<dbReference type="EMBL" id="JAAGVB010000005">
    <property type="protein sequence ID" value="NEW31803.1"/>
    <property type="molecule type" value="Genomic_DNA"/>
</dbReference>
<reference evidence="1 2" key="1">
    <citation type="submission" date="2020-01" db="EMBL/GenBank/DDBJ databases">
        <title>Genetics and antimicrobial susceptibilities of Nocardia species isolated from the soil; a comparison with species isolated from humans.</title>
        <authorList>
            <person name="Carrasco G."/>
            <person name="Monzon S."/>
            <person name="Sansegundo M."/>
            <person name="Garcia E."/>
            <person name="Garrido N."/>
            <person name="Medina M.J."/>
            <person name="Villalon P."/>
            <person name="Ramirez-Arocha A.C."/>
            <person name="Jimenez P."/>
            <person name="Cuesta I."/>
            <person name="Valdezate S."/>
        </authorList>
    </citation>
    <scope>NUCLEOTIDE SEQUENCE [LARGE SCALE GENOMIC DNA]</scope>
    <source>
        <strain evidence="1 2">CNM20110626</strain>
    </source>
</reference>
<protein>
    <submittedName>
        <fullName evidence="1">Cytotoxic translational repressor of toxin-antitoxin stability system</fullName>
    </submittedName>
</protein>
<proteinExistence type="predicted"/>
<evidence type="ECO:0000313" key="2">
    <source>
        <dbReference type="Proteomes" id="UP000471166"/>
    </source>
</evidence>
<name>A0A6P1CJF5_9NOCA</name>
<dbReference type="RefSeq" id="WP_163842015.1">
    <property type="nucleotide sequence ID" value="NZ_AP026975.1"/>
</dbReference>
<sequence length="141" mass="16283">MTWPEPTRKRHEQFCELESWTRVRDARGRTGTHHVTYELTRTDGRILRTRISHPVDRTGYGPSIWSHILRDQFAVTEDEFWRCVLDGTPPARGLPEKPTESLPIDLVHLLIHRVGLSESEVAGMNKATAIARLQQFWTQGD</sequence>